<feature type="domain" description="HNH nuclease" evidence="2">
    <location>
        <begin position="79"/>
        <end position="123"/>
    </location>
</feature>
<evidence type="ECO:0000313" key="3">
    <source>
        <dbReference type="EMBL" id="VVP97575.1"/>
    </source>
</evidence>
<dbReference type="Gene3D" id="3.90.75.20">
    <property type="match status" value="1"/>
</dbReference>
<dbReference type="SUPFAM" id="SSF54060">
    <property type="entry name" value="His-Me finger endonucleases"/>
    <property type="match status" value="1"/>
</dbReference>
<accession>A0A5E7THT7</accession>
<dbReference type="InterPro" id="IPR003615">
    <property type="entry name" value="HNH_nuc"/>
</dbReference>
<feature type="region of interest" description="Disordered" evidence="1">
    <location>
        <begin position="38"/>
        <end position="60"/>
    </location>
</feature>
<dbReference type="EMBL" id="CABVJB010000005">
    <property type="protein sequence ID" value="VVP97575.1"/>
    <property type="molecule type" value="Genomic_DNA"/>
</dbReference>
<protein>
    <recommendedName>
        <fullName evidence="2">HNH nuclease domain-containing protein</fullName>
    </recommendedName>
</protein>
<organism evidence="3 4">
    <name type="scientific">Pseudomonas fluorescens</name>
    <dbReference type="NCBI Taxonomy" id="294"/>
    <lineage>
        <taxon>Bacteria</taxon>
        <taxon>Pseudomonadati</taxon>
        <taxon>Pseudomonadota</taxon>
        <taxon>Gammaproteobacteria</taxon>
        <taxon>Pseudomonadales</taxon>
        <taxon>Pseudomonadaceae</taxon>
        <taxon>Pseudomonas</taxon>
    </lineage>
</organism>
<evidence type="ECO:0000256" key="1">
    <source>
        <dbReference type="SAM" id="MobiDB-lite"/>
    </source>
</evidence>
<evidence type="ECO:0000313" key="4">
    <source>
        <dbReference type="Proteomes" id="UP000325565"/>
    </source>
</evidence>
<gene>
    <name evidence="3" type="ORF">PS922_03323</name>
</gene>
<dbReference type="Proteomes" id="UP000325565">
    <property type="component" value="Unassembled WGS sequence"/>
</dbReference>
<dbReference type="AlphaFoldDB" id="A0A5E7THT7"/>
<evidence type="ECO:0000259" key="2">
    <source>
        <dbReference type="Pfam" id="PF13392"/>
    </source>
</evidence>
<proteinExistence type="predicted"/>
<dbReference type="Pfam" id="PF13392">
    <property type="entry name" value="HNH_3"/>
    <property type="match status" value="1"/>
</dbReference>
<reference evidence="3 4" key="1">
    <citation type="submission" date="2019-09" db="EMBL/GenBank/DDBJ databases">
        <authorList>
            <person name="Chandra G."/>
            <person name="Truman W A."/>
        </authorList>
    </citation>
    <scope>NUCLEOTIDE SEQUENCE [LARGE SCALE GENOMIC DNA]</scope>
    <source>
        <strain evidence="3">PS922</strain>
    </source>
</reference>
<dbReference type="RefSeq" id="WP_154863404.1">
    <property type="nucleotide sequence ID" value="NZ_CABVJB010000005.1"/>
</dbReference>
<name>A0A5E7THT7_PSEFL</name>
<dbReference type="InterPro" id="IPR044925">
    <property type="entry name" value="His-Me_finger_sf"/>
</dbReference>
<sequence>MTSKVKINPLPPIEVLEARYRLVDHIEGIVARDYIVNPGKSKRGTKDGDQVGSLTNKQGRRQAEVTWLEDGEYRCVRVQVSRIVYRMAHGPFDESLYVDHIDGDPSNNHPSNLRTCTAQENMRNAKRRDTKTDALPKGIRKVGDEYHVFIDIGNGKGPVPFQNIRAASQYATQIRNRYHGEFARD</sequence>